<accession>A0A0X8X2H0</accession>
<gene>
    <name evidence="1" type="ORF">MgSA37_00595</name>
</gene>
<dbReference type="EMBL" id="AP017313">
    <property type="protein sequence ID" value="BAU52434.1"/>
    <property type="molecule type" value="Genomic_DNA"/>
</dbReference>
<evidence type="ECO:0000313" key="2">
    <source>
        <dbReference type="Proteomes" id="UP000218263"/>
    </source>
</evidence>
<dbReference type="RefSeq" id="WP_096349762.1">
    <property type="nucleotide sequence ID" value="NZ_AP017313.1"/>
</dbReference>
<organism evidence="1 2">
    <name type="scientific">Mucilaginibacter gotjawali</name>
    <dbReference type="NCBI Taxonomy" id="1550579"/>
    <lineage>
        <taxon>Bacteria</taxon>
        <taxon>Pseudomonadati</taxon>
        <taxon>Bacteroidota</taxon>
        <taxon>Sphingobacteriia</taxon>
        <taxon>Sphingobacteriales</taxon>
        <taxon>Sphingobacteriaceae</taxon>
        <taxon>Mucilaginibacter</taxon>
    </lineage>
</organism>
<sequence length="156" mass="17858">MILYRIAREKYAADLSGRGGLLSSARWHDHLPVIYTSFNSATCILEKLVHLLPEEIHHDLMMCMISVDESLASEIIEIEQLPSNWKHYPAPEILKRIGNAWLTAKSSPLLFVPSVIDPYSQNVLINPLHPGAARITVEKMEPFTYDERLTVHWKKK</sequence>
<dbReference type="Pfam" id="PF08808">
    <property type="entry name" value="RES"/>
    <property type="match status" value="1"/>
</dbReference>
<dbReference type="AlphaFoldDB" id="A0A0X8X2H0"/>
<dbReference type="KEGG" id="mgot:MgSA37_00595"/>
<dbReference type="InterPro" id="IPR014914">
    <property type="entry name" value="RES_dom"/>
</dbReference>
<keyword evidence="2" id="KW-1185">Reference proteome</keyword>
<name>A0A0X8X2H0_9SPHI</name>
<reference evidence="1 2" key="1">
    <citation type="submission" date="2015-12" db="EMBL/GenBank/DDBJ databases">
        <title>Genome sequence of Mucilaginibacter gotjawali.</title>
        <authorList>
            <person name="Lee J.S."/>
            <person name="Lee K.C."/>
            <person name="Kim K.K."/>
            <person name="Lee B.W."/>
        </authorList>
    </citation>
    <scope>NUCLEOTIDE SEQUENCE [LARGE SCALE GENOMIC DNA]</scope>
    <source>
        <strain evidence="1 2">SA3-7</strain>
    </source>
</reference>
<dbReference type="SMART" id="SM00953">
    <property type="entry name" value="RES"/>
    <property type="match status" value="1"/>
</dbReference>
<dbReference type="OrthoDB" id="9789501at2"/>
<proteinExistence type="predicted"/>
<dbReference type="Proteomes" id="UP000218263">
    <property type="component" value="Chromosome"/>
</dbReference>
<evidence type="ECO:0000313" key="1">
    <source>
        <dbReference type="EMBL" id="BAU52434.1"/>
    </source>
</evidence>
<protein>
    <submittedName>
        <fullName evidence="1">RES domain protein</fullName>
    </submittedName>
</protein>